<feature type="chain" id="PRO_5039108894" description="beta-lactamase" evidence="4">
    <location>
        <begin position="22"/>
        <end position="308"/>
    </location>
</feature>
<evidence type="ECO:0000256" key="2">
    <source>
        <dbReference type="ARBA" id="ARBA00009009"/>
    </source>
</evidence>
<dbReference type="GO" id="GO:0008800">
    <property type="term" value="F:beta-lactamase activity"/>
    <property type="evidence" value="ECO:0007669"/>
    <property type="project" value="UniProtKB-EC"/>
</dbReference>
<dbReference type="InterPro" id="IPR045155">
    <property type="entry name" value="Beta-lactam_cat"/>
</dbReference>
<dbReference type="EC" id="3.5.2.6" evidence="3"/>
<feature type="signal peptide" evidence="4">
    <location>
        <begin position="1"/>
        <end position="21"/>
    </location>
</feature>
<evidence type="ECO:0000256" key="4">
    <source>
        <dbReference type="SAM" id="SignalP"/>
    </source>
</evidence>
<accession>A0A9D2UJH7</accession>
<dbReference type="NCBIfam" id="NF033103">
    <property type="entry name" value="bla_class_A"/>
    <property type="match status" value="1"/>
</dbReference>
<reference evidence="6" key="1">
    <citation type="journal article" date="2021" name="PeerJ">
        <title>Extensive microbial diversity within the chicken gut microbiome revealed by metagenomics and culture.</title>
        <authorList>
            <person name="Gilroy R."/>
            <person name="Ravi A."/>
            <person name="Getino M."/>
            <person name="Pursley I."/>
            <person name="Horton D.L."/>
            <person name="Alikhan N.F."/>
            <person name="Baker D."/>
            <person name="Gharbi K."/>
            <person name="Hall N."/>
            <person name="Watson M."/>
            <person name="Adriaenssens E.M."/>
            <person name="Foster-Nyarko E."/>
            <person name="Jarju S."/>
            <person name="Secka A."/>
            <person name="Antonio M."/>
            <person name="Oren A."/>
            <person name="Chaudhuri R.R."/>
            <person name="La Ragione R."/>
            <person name="Hildebrand F."/>
            <person name="Pallen M.J."/>
        </authorList>
    </citation>
    <scope>NUCLEOTIDE SEQUENCE</scope>
    <source>
        <strain evidence="6">MalCec1-1739</strain>
    </source>
</reference>
<dbReference type="GO" id="GO:0046677">
    <property type="term" value="P:response to antibiotic"/>
    <property type="evidence" value="ECO:0007669"/>
    <property type="project" value="InterPro"/>
</dbReference>
<evidence type="ECO:0000313" key="6">
    <source>
        <dbReference type="EMBL" id="HJD53569.1"/>
    </source>
</evidence>
<evidence type="ECO:0000313" key="7">
    <source>
        <dbReference type="Proteomes" id="UP000787625"/>
    </source>
</evidence>
<comment type="similarity">
    <text evidence="2">Belongs to the class-A beta-lactamase family.</text>
</comment>
<dbReference type="EMBL" id="DWUP01000178">
    <property type="protein sequence ID" value="HJD53569.1"/>
    <property type="molecule type" value="Genomic_DNA"/>
</dbReference>
<dbReference type="GO" id="GO:0030655">
    <property type="term" value="P:beta-lactam antibiotic catabolic process"/>
    <property type="evidence" value="ECO:0007669"/>
    <property type="project" value="InterPro"/>
</dbReference>
<comment type="caution">
    <text evidence="6">The sequence shown here is derived from an EMBL/GenBank/DDBJ whole genome shotgun (WGS) entry which is preliminary data.</text>
</comment>
<evidence type="ECO:0000256" key="1">
    <source>
        <dbReference type="ARBA" id="ARBA00001526"/>
    </source>
</evidence>
<reference evidence="6" key="2">
    <citation type="submission" date="2021-04" db="EMBL/GenBank/DDBJ databases">
        <authorList>
            <person name="Gilroy R."/>
        </authorList>
    </citation>
    <scope>NUCLEOTIDE SEQUENCE</scope>
    <source>
        <strain evidence="6">MalCec1-1739</strain>
    </source>
</reference>
<dbReference type="PANTHER" id="PTHR35333:SF3">
    <property type="entry name" value="BETA-LACTAMASE-TYPE TRANSPEPTIDASE FOLD CONTAINING PROTEIN"/>
    <property type="match status" value="1"/>
</dbReference>
<dbReference type="Gene3D" id="3.40.710.10">
    <property type="entry name" value="DD-peptidase/beta-lactamase superfamily"/>
    <property type="match status" value="1"/>
</dbReference>
<evidence type="ECO:0000256" key="3">
    <source>
        <dbReference type="ARBA" id="ARBA00012865"/>
    </source>
</evidence>
<dbReference type="InterPro" id="IPR012338">
    <property type="entry name" value="Beta-lactam/transpept-like"/>
</dbReference>
<feature type="domain" description="Beta-lactamase class A catalytic" evidence="5">
    <location>
        <begin position="53"/>
        <end position="267"/>
    </location>
</feature>
<dbReference type="SUPFAM" id="SSF56601">
    <property type="entry name" value="beta-lactamase/transpeptidase-like"/>
    <property type="match status" value="1"/>
</dbReference>
<dbReference type="PANTHER" id="PTHR35333">
    <property type="entry name" value="BETA-LACTAMASE"/>
    <property type="match status" value="1"/>
</dbReference>
<comment type="catalytic activity">
    <reaction evidence="1">
        <text>a beta-lactam + H2O = a substituted beta-amino acid</text>
        <dbReference type="Rhea" id="RHEA:20401"/>
        <dbReference type="ChEBI" id="CHEBI:15377"/>
        <dbReference type="ChEBI" id="CHEBI:35627"/>
        <dbReference type="ChEBI" id="CHEBI:140347"/>
        <dbReference type="EC" id="3.5.2.6"/>
    </reaction>
</comment>
<dbReference type="AlphaFoldDB" id="A0A9D2UJH7"/>
<dbReference type="InterPro" id="IPR000871">
    <property type="entry name" value="Beta-lactam_class-A"/>
</dbReference>
<gene>
    <name evidence="6" type="primary">bla</name>
    <name evidence="6" type="ORF">IAA93_07595</name>
</gene>
<dbReference type="Proteomes" id="UP000787625">
    <property type="component" value="Unassembled WGS sequence"/>
</dbReference>
<name>A0A9D2UJH7_9BACT</name>
<keyword evidence="4" id="KW-0732">Signal</keyword>
<protein>
    <recommendedName>
        <fullName evidence="3">beta-lactamase</fullName>
        <ecNumber evidence="3">3.5.2.6</ecNumber>
    </recommendedName>
</protein>
<proteinExistence type="inferred from homology"/>
<sequence>MTIFRILACAVMLSTAVGVSADEVLAGRLRAACDGFGAEAGVAVIAGGSDTTVVNGGLHCPMLSVFKLHEAIAVARFAEERGLCLSDTLAVTCDMLDADTWSPLRDAHPRGGRFTIARLLEYSIGQSDNNACDILFGMIGGTEWADSCLRSMGLTDFAIRRDEGEMHEDIEACRDNWSTPLEAARLLDMLLSREIIDPANRDFILRTMIGCSTGRGRLAAPLAATGVTLGHKTGTSDRDALGRAIGTNDVGFVLLPDGRRYVIAVFVKDSHESDEANEALIADISRIVYEHYAGGEKTLHPKVKNILP</sequence>
<dbReference type="Pfam" id="PF13354">
    <property type="entry name" value="Beta-lactamase2"/>
    <property type="match status" value="1"/>
</dbReference>
<evidence type="ECO:0000259" key="5">
    <source>
        <dbReference type="Pfam" id="PF13354"/>
    </source>
</evidence>
<organism evidence="6 7">
    <name type="scientific">Candidatus Avibacteroides avistercoris</name>
    <dbReference type="NCBI Taxonomy" id="2840690"/>
    <lineage>
        <taxon>Bacteria</taxon>
        <taxon>Pseudomonadati</taxon>
        <taxon>Bacteroidota</taxon>
        <taxon>Bacteroidia</taxon>
        <taxon>Bacteroidales</taxon>
        <taxon>Bacteroidaceae</taxon>
        <taxon>Bacteroidaceae incertae sedis</taxon>
        <taxon>Candidatus Avibacteroides</taxon>
    </lineage>
</organism>